<evidence type="ECO:0000256" key="1">
    <source>
        <dbReference type="ARBA" id="ARBA00022614"/>
    </source>
</evidence>
<feature type="transmembrane region" description="Helical" evidence="3">
    <location>
        <begin position="25"/>
        <end position="44"/>
    </location>
</feature>
<evidence type="ECO:0000313" key="5">
    <source>
        <dbReference type="EMBL" id="ESO94189.1"/>
    </source>
</evidence>
<feature type="domain" description="Disease resistance R13L4/SHOC-2-like LRR" evidence="4">
    <location>
        <begin position="217"/>
        <end position="300"/>
    </location>
</feature>
<dbReference type="STRING" id="225164.V4BYH4"/>
<dbReference type="CTD" id="20248923"/>
<keyword evidence="3" id="KW-0472">Membrane</keyword>
<dbReference type="RefSeq" id="XP_009055036.1">
    <property type="nucleotide sequence ID" value="XM_009056788.1"/>
</dbReference>
<reference evidence="5 6" key="1">
    <citation type="journal article" date="2013" name="Nature">
        <title>Insights into bilaterian evolution from three spiralian genomes.</title>
        <authorList>
            <person name="Simakov O."/>
            <person name="Marletaz F."/>
            <person name="Cho S.J."/>
            <person name="Edsinger-Gonzales E."/>
            <person name="Havlak P."/>
            <person name="Hellsten U."/>
            <person name="Kuo D.H."/>
            <person name="Larsson T."/>
            <person name="Lv J."/>
            <person name="Arendt D."/>
            <person name="Savage R."/>
            <person name="Osoegawa K."/>
            <person name="de Jong P."/>
            <person name="Grimwood J."/>
            <person name="Chapman J.A."/>
            <person name="Shapiro H."/>
            <person name="Aerts A."/>
            <person name="Otillar R.P."/>
            <person name="Terry A.Y."/>
            <person name="Boore J.L."/>
            <person name="Grigoriev I.V."/>
            <person name="Lindberg D.R."/>
            <person name="Seaver E.C."/>
            <person name="Weisblat D.A."/>
            <person name="Putnam N.H."/>
            <person name="Rokhsar D.S."/>
        </authorList>
    </citation>
    <scope>NUCLEOTIDE SEQUENCE [LARGE SCALE GENOMIC DNA]</scope>
</reference>
<evidence type="ECO:0000313" key="6">
    <source>
        <dbReference type="Proteomes" id="UP000030746"/>
    </source>
</evidence>
<dbReference type="PANTHER" id="PTHR48051:SF1">
    <property type="entry name" value="RAS SUPPRESSOR PROTEIN 1"/>
    <property type="match status" value="1"/>
</dbReference>
<gene>
    <name evidence="5" type="ORF">LOTGIDRAFT_232448</name>
</gene>
<dbReference type="PANTHER" id="PTHR48051">
    <property type="match status" value="1"/>
</dbReference>
<dbReference type="Gene3D" id="3.80.10.10">
    <property type="entry name" value="Ribonuclease Inhibitor"/>
    <property type="match status" value="2"/>
</dbReference>
<dbReference type="SMART" id="SM00369">
    <property type="entry name" value="LRR_TYP"/>
    <property type="match status" value="8"/>
</dbReference>
<dbReference type="Pfam" id="PF00560">
    <property type="entry name" value="LRR_1"/>
    <property type="match status" value="2"/>
</dbReference>
<dbReference type="EMBL" id="KB201847">
    <property type="protein sequence ID" value="ESO94189.1"/>
    <property type="molecule type" value="Genomic_DNA"/>
</dbReference>
<sequence>MTSIGKLFATFTYDLLFFSNDVQTTAIAVAVAGSLCCSIAYAIVHLITKLHCLIPAELEENYDGMFNKENLTLTHIKNQIQKTFQKSSTSSTFRFRKKIKDCLQCEREESSLCCLNESCYHQVLSTNNIPFRPLHLDLSCKRYKDVPERLGFVGSQLKLLDLSDNNIKTLPVDIGLLVGLHSLYIQNNLLQTIPVSIGSLLSLTSLDLANNQINNIPESFWSLTGLRYLNFDTNGLTALSSSIGLLVNLQTLSLRSNKITHIPESIGCLLNLEVLNICDNILTVLPESLSGLINLCEVKANNCGLTSLPSTIGSCQSLKILQLNNNRLRELPYSIGQLDIEYLSISDNQLKYLPSSLQDILSNFSIHCDNNNFLTKDRVEEFLQTVNECDQDKRMVPLSLVDITARCIFELNLKHIDVLPYSLQVMLKDGVKCDRCRRQVFRHRFYNISIKTENWVQPSVPFLLIYCSKHCQLL</sequence>
<name>V4BYH4_LOTGI</name>
<dbReference type="InterPro" id="IPR001611">
    <property type="entry name" value="Leu-rich_rpt"/>
</dbReference>
<dbReference type="InterPro" id="IPR055414">
    <property type="entry name" value="LRR_R13L4/SHOC2-like"/>
</dbReference>
<proteinExistence type="predicted"/>
<organism evidence="5 6">
    <name type="scientific">Lottia gigantea</name>
    <name type="common">Giant owl limpet</name>
    <dbReference type="NCBI Taxonomy" id="225164"/>
    <lineage>
        <taxon>Eukaryota</taxon>
        <taxon>Metazoa</taxon>
        <taxon>Spiralia</taxon>
        <taxon>Lophotrochozoa</taxon>
        <taxon>Mollusca</taxon>
        <taxon>Gastropoda</taxon>
        <taxon>Patellogastropoda</taxon>
        <taxon>Lottioidea</taxon>
        <taxon>Lottiidae</taxon>
        <taxon>Lottia</taxon>
    </lineage>
</organism>
<keyword evidence="3" id="KW-1133">Transmembrane helix</keyword>
<evidence type="ECO:0000256" key="2">
    <source>
        <dbReference type="ARBA" id="ARBA00022737"/>
    </source>
</evidence>
<dbReference type="GeneID" id="20248923"/>
<keyword evidence="6" id="KW-1185">Reference proteome</keyword>
<dbReference type="Pfam" id="PF23598">
    <property type="entry name" value="LRR_14"/>
    <property type="match status" value="1"/>
</dbReference>
<dbReference type="HOGENOM" id="CLU_576581_0_0_1"/>
<dbReference type="SUPFAM" id="SSF52058">
    <property type="entry name" value="L domain-like"/>
    <property type="match status" value="1"/>
</dbReference>
<keyword evidence="3" id="KW-0812">Transmembrane</keyword>
<dbReference type="OrthoDB" id="2021138at2759"/>
<evidence type="ECO:0000256" key="3">
    <source>
        <dbReference type="SAM" id="Phobius"/>
    </source>
</evidence>
<dbReference type="GO" id="GO:0005737">
    <property type="term" value="C:cytoplasm"/>
    <property type="evidence" value="ECO:0007669"/>
    <property type="project" value="TreeGrafter"/>
</dbReference>
<keyword evidence="2" id="KW-0677">Repeat</keyword>
<accession>V4BYH4</accession>
<dbReference type="InterPro" id="IPR003591">
    <property type="entry name" value="Leu-rich_rpt_typical-subtyp"/>
</dbReference>
<protein>
    <recommendedName>
        <fullName evidence="4">Disease resistance R13L4/SHOC-2-like LRR domain-containing protein</fullName>
    </recommendedName>
</protein>
<dbReference type="AlphaFoldDB" id="V4BYH4"/>
<dbReference type="PROSITE" id="PS51450">
    <property type="entry name" value="LRR"/>
    <property type="match status" value="4"/>
</dbReference>
<evidence type="ECO:0000259" key="4">
    <source>
        <dbReference type="Pfam" id="PF23598"/>
    </source>
</evidence>
<dbReference type="SMART" id="SM00364">
    <property type="entry name" value="LRR_BAC"/>
    <property type="match status" value="7"/>
</dbReference>
<dbReference type="KEGG" id="lgi:LOTGIDRAFT_232448"/>
<dbReference type="OMA" id="VANDFIF"/>
<dbReference type="InterPro" id="IPR032675">
    <property type="entry name" value="LRR_dom_sf"/>
</dbReference>
<dbReference type="Proteomes" id="UP000030746">
    <property type="component" value="Unassembled WGS sequence"/>
</dbReference>
<dbReference type="InterPro" id="IPR050216">
    <property type="entry name" value="LRR_domain-containing"/>
</dbReference>
<keyword evidence="1" id="KW-0433">Leucine-rich repeat</keyword>